<dbReference type="Gene3D" id="3.40.50.1010">
    <property type="entry name" value="5'-nuclease"/>
    <property type="match status" value="1"/>
</dbReference>
<name>F4BZL7_METSG</name>
<dbReference type="STRING" id="990316.MCON_1107"/>
<proteinExistence type="predicted"/>
<dbReference type="AlphaFoldDB" id="F4BZL7"/>
<evidence type="ECO:0000313" key="3">
    <source>
        <dbReference type="Proteomes" id="UP000007807"/>
    </source>
</evidence>
<dbReference type="InterPro" id="IPR002716">
    <property type="entry name" value="PIN_dom"/>
</dbReference>
<dbReference type="PANTHER" id="PTHR39677">
    <property type="entry name" value="RIBONUCLEASE VAPC6"/>
    <property type="match status" value="1"/>
</dbReference>
<dbReference type="Proteomes" id="UP000007807">
    <property type="component" value="Chromosome"/>
</dbReference>
<dbReference type="SMART" id="SM00670">
    <property type="entry name" value="PINc"/>
    <property type="match status" value="1"/>
</dbReference>
<dbReference type="PANTHER" id="PTHR39677:SF4">
    <property type="entry name" value="RIBONUCLEASE VAPC6"/>
    <property type="match status" value="1"/>
</dbReference>
<keyword evidence="3" id="KW-1185">Reference proteome</keyword>
<dbReference type="EMBL" id="CP002565">
    <property type="protein sequence ID" value="AEB67837.1"/>
    <property type="molecule type" value="Genomic_DNA"/>
</dbReference>
<evidence type="ECO:0000313" key="2">
    <source>
        <dbReference type="EMBL" id="AEB67837.1"/>
    </source>
</evidence>
<dbReference type="GeneID" id="32173500"/>
<dbReference type="HOGENOM" id="CLU_134210_1_1_2"/>
<dbReference type="Pfam" id="PF01850">
    <property type="entry name" value="PIN"/>
    <property type="match status" value="1"/>
</dbReference>
<dbReference type="InParanoid" id="F4BZL7"/>
<dbReference type="InterPro" id="IPR029060">
    <property type="entry name" value="PIN-like_dom_sf"/>
</dbReference>
<accession>F4BZL7</accession>
<dbReference type="KEGG" id="mcj:MCON_1107"/>
<sequence length="149" mass="17724">MIFIDTNIFYNAFFDTKFSNSARRFIDQNHKLVTSSTVIHELIFVSVRNLCEERYGTKNHASFKRFLIDNGYAPFEKEIEAIFRFIDARCISLVPINDDMNHWRETMIQYRLLPYDALIASTCYRNGIKKIASFDRDFRRVDFLEVVEL</sequence>
<evidence type="ECO:0000259" key="1">
    <source>
        <dbReference type="SMART" id="SM00670"/>
    </source>
</evidence>
<gene>
    <name evidence="2" type="ordered locus">MCON_1107</name>
</gene>
<reference evidence="2 3" key="1">
    <citation type="journal article" date="2011" name="J. Bacteriol.">
        <title>Complete genome sequence of Methanosaeta concilii, a specialist in aceticlastic methanogenesis.</title>
        <authorList>
            <person name="Barber R.D."/>
            <person name="Zhang L."/>
            <person name="Harnack M."/>
            <person name="Olson M.V."/>
            <person name="Kaul R."/>
            <person name="Ingram-Smith C."/>
            <person name="Smith K.S."/>
        </authorList>
    </citation>
    <scope>NUCLEOTIDE SEQUENCE [LARGE SCALE GENOMIC DNA]</scope>
    <source>
        <strain evidence="3">ATCC 5969 / DSM 3671 / JCM 10134 / NBRC 103675 / OCM 69 / GP-6</strain>
    </source>
</reference>
<organism evidence="2 3">
    <name type="scientific">Methanothrix soehngenii (strain ATCC 5969 / DSM 3671 / JCM 10134 / NBRC 103675 / OCM 69 / GP-6)</name>
    <name type="common">Methanosaeta concilii</name>
    <dbReference type="NCBI Taxonomy" id="990316"/>
    <lineage>
        <taxon>Archaea</taxon>
        <taxon>Methanobacteriati</taxon>
        <taxon>Methanobacteriota</taxon>
        <taxon>Stenosarchaea group</taxon>
        <taxon>Methanomicrobia</taxon>
        <taxon>Methanotrichales</taxon>
        <taxon>Methanotrichaceae</taxon>
        <taxon>Methanothrix</taxon>
    </lineage>
</organism>
<dbReference type="SUPFAM" id="SSF88723">
    <property type="entry name" value="PIN domain-like"/>
    <property type="match status" value="1"/>
</dbReference>
<feature type="domain" description="PIN" evidence="1">
    <location>
        <begin position="1"/>
        <end position="140"/>
    </location>
</feature>
<dbReference type="RefSeq" id="WP_013718886.1">
    <property type="nucleotide sequence ID" value="NC_015416.1"/>
</dbReference>
<protein>
    <submittedName>
        <fullName evidence="2">PIN domain protein</fullName>
    </submittedName>
</protein>